<dbReference type="SUPFAM" id="SSF160363">
    <property type="entry name" value="MTH889-like"/>
    <property type="match status" value="1"/>
</dbReference>
<dbReference type="Gene3D" id="3.30.70.1340">
    <property type="entry name" value="MTH889-like domain"/>
    <property type="match status" value="1"/>
</dbReference>
<evidence type="ECO:0000313" key="2">
    <source>
        <dbReference type="Proteomes" id="UP001143370"/>
    </source>
</evidence>
<dbReference type="Proteomes" id="UP001143370">
    <property type="component" value="Unassembled WGS sequence"/>
</dbReference>
<name>A0A9W6JB74_9HYPH</name>
<protein>
    <recommendedName>
        <fullName evidence="3">DUF211 domain-containing protein</fullName>
    </recommendedName>
</protein>
<comment type="caution">
    <text evidence="1">The sequence shown here is derived from an EMBL/GenBank/DDBJ whole genome shotgun (WGS) entry which is preliminary data.</text>
</comment>
<reference evidence="1" key="1">
    <citation type="journal article" date="2014" name="Int. J. Syst. Evol. Microbiol.">
        <title>Complete genome sequence of Corynebacterium casei LMG S-19264T (=DSM 44701T), isolated from a smear-ripened cheese.</title>
        <authorList>
            <consortium name="US DOE Joint Genome Institute (JGI-PGF)"/>
            <person name="Walter F."/>
            <person name="Albersmeier A."/>
            <person name="Kalinowski J."/>
            <person name="Ruckert C."/>
        </authorList>
    </citation>
    <scope>NUCLEOTIDE SEQUENCE</scope>
    <source>
        <strain evidence="1">VKM B-2484</strain>
    </source>
</reference>
<dbReference type="RefSeq" id="WP_213376015.1">
    <property type="nucleotide sequence ID" value="NZ_BSFJ01000033.1"/>
</dbReference>
<keyword evidence="2" id="KW-1185">Reference proteome</keyword>
<dbReference type="AlphaFoldDB" id="A0A9W6JB74"/>
<evidence type="ECO:0008006" key="3">
    <source>
        <dbReference type="Google" id="ProtNLM"/>
    </source>
</evidence>
<dbReference type="PANTHER" id="PTHR42240:SF1">
    <property type="entry name" value="DUF211 DOMAIN-CONTAINING PROTEIN"/>
    <property type="match status" value="1"/>
</dbReference>
<proteinExistence type="predicted"/>
<accession>A0A9W6JB74</accession>
<organism evidence="1 2">
    <name type="scientific">Ancylobacter dichloromethanicus</name>
    <dbReference type="NCBI Taxonomy" id="518825"/>
    <lineage>
        <taxon>Bacteria</taxon>
        <taxon>Pseudomonadati</taxon>
        <taxon>Pseudomonadota</taxon>
        <taxon>Alphaproteobacteria</taxon>
        <taxon>Hyphomicrobiales</taxon>
        <taxon>Xanthobacteraceae</taxon>
        <taxon>Ancylobacter</taxon>
    </lineage>
</organism>
<dbReference type="EMBL" id="BSFJ01000033">
    <property type="protein sequence ID" value="GLK73777.1"/>
    <property type="molecule type" value="Genomic_DNA"/>
</dbReference>
<dbReference type="Pfam" id="PF02680">
    <property type="entry name" value="DUF211"/>
    <property type="match status" value="1"/>
</dbReference>
<reference evidence="1" key="2">
    <citation type="submission" date="2023-01" db="EMBL/GenBank/DDBJ databases">
        <authorList>
            <person name="Sun Q."/>
            <person name="Evtushenko L."/>
        </authorList>
    </citation>
    <scope>NUCLEOTIDE SEQUENCE</scope>
    <source>
        <strain evidence="1">VKM B-2484</strain>
    </source>
</reference>
<dbReference type="InterPro" id="IPR023129">
    <property type="entry name" value="MTH889-like_dom_sf"/>
</dbReference>
<sequence>MNIRQLLLDVDKAVARPSLIEIATAIDGCRGVEAVNLTVEEIDIETVGMNVTIEGDNMDFDEITKAIESTGAVVHSLDEIAIGARIIPRIARVR</sequence>
<dbReference type="InterPro" id="IPR003831">
    <property type="entry name" value="DUF211"/>
</dbReference>
<gene>
    <name evidence="1" type="ORF">GCM10017643_38950</name>
</gene>
<dbReference type="PANTHER" id="PTHR42240">
    <property type="entry name" value="DUF211 DOMAIN-CONTAINING PROTEIN"/>
    <property type="match status" value="1"/>
</dbReference>
<evidence type="ECO:0000313" key="1">
    <source>
        <dbReference type="EMBL" id="GLK73777.1"/>
    </source>
</evidence>